<dbReference type="InterPro" id="IPR036291">
    <property type="entry name" value="NAD(P)-bd_dom_sf"/>
</dbReference>
<dbReference type="SUPFAM" id="SSF48179">
    <property type="entry name" value="6-phosphogluconate dehydrogenase C-terminal domain-like"/>
    <property type="match status" value="1"/>
</dbReference>
<dbReference type="Pfam" id="PF02317">
    <property type="entry name" value="Octopine_DH"/>
    <property type="match status" value="1"/>
</dbReference>
<dbReference type="STRING" id="1648.A2I91_08860"/>
<accession>E7FY57</accession>
<dbReference type="AlphaFoldDB" id="E7FY57"/>
<dbReference type="EMBL" id="ACLK02000003">
    <property type="protein sequence ID" value="EFY08431.1"/>
    <property type="molecule type" value="Genomic_DNA"/>
</dbReference>
<dbReference type="GO" id="GO:0016491">
    <property type="term" value="F:oxidoreductase activity"/>
    <property type="evidence" value="ECO:0007669"/>
    <property type="project" value="InterPro"/>
</dbReference>
<organism evidence="3 4">
    <name type="scientific">Erysipelothrix rhusiopathiae ATCC 19414</name>
    <dbReference type="NCBI Taxonomy" id="525280"/>
    <lineage>
        <taxon>Bacteria</taxon>
        <taxon>Bacillati</taxon>
        <taxon>Bacillota</taxon>
        <taxon>Erysipelotrichia</taxon>
        <taxon>Erysipelotrichales</taxon>
        <taxon>Erysipelotrichaceae</taxon>
        <taxon>Erysipelothrix</taxon>
    </lineage>
</organism>
<dbReference type="Pfam" id="PF03807">
    <property type="entry name" value="F420_oxidored"/>
    <property type="match status" value="1"/>
</dbReference>
<proteinExistence type="predicted"/>
<dbReference type="SUPFAM" id="SSF51735">
    <property type="entry name" value="NAD(P)-binding Rossmann-fold domains"/>
    <property type="match status" value="1"/>
</dbReference>
<evidence type="ECO:0000259" key="2">
    <source>
        <dbReference type="Pfam" id="PF03807"/>
    </source>
</evidence>
<dbReference type="InterPro" id="IPR028939">
    <property type="entry name" value="P5C_Rdtase_cat_N"/>
</dbReference>
<evidence type="ECO:0000259" key="1">
    <source>
        <dbReference type="Pfam" id="PF02317"/>
    </source>
</evidence>
<dbReference type="PANTHER" id="PTHR38015:SF1">
    <property type="entry name" value="OPINE DEHYDROGENASE DOMAIN-CONTAINING PROTEIN"/>
    <property type="match status" value="1"/>
</dbReference>
<dbReference type="InterPro" id="IPR051729">
    <property type="entry name" value="Opine/Lysopine_DH"/>
</dbReference>
<dbReference type="Gene3D" id="1.10.1040.10">
    <property type="entry name" value="N-(1-d-carboxylethyl)-l-norvaline Dehydrogenase, domain 2"/>
    <property type="match status" value="1"/>
</dbReference>
<name>E7FY57_ERYRH</name>
<comment type="caution">
    <text evidence="3">The sequence shown here is derived from an EMBL/GenBank/DDBJ whole genome shotgun (WGS) entry which is preliminary data.</text>
</comment>
<dbReference type="InterPro" id="IPR008927">
    <property type="entry name" value="6-PGluconate_DH-like_C_sf"/>
</dbReference>
<protein>
    <submittedName>
        <fullName evidence="3">NAD/NADP octopine/nopaline dehydrogenase, alpha-helical domain protein</fullName>
    </submittedName>
</protein>
<feature type="domain" description="Opine dehydrogenase" evidence="1">
    <location>
        <begin position="186"/>
        <end position="328"/>
    </location>
</feature>
<dbReference type="InterPro" id="IPR013328">
    <property type="entry name" value="6PGD_dom2"/>
</dbReference>
<dbReference type="Proteomes" id="UP000003028">
    <property type="component" value="Unassembled WGS sequence"/>
</dbReference>
<dbReference type="InterPro" id="IPR003421">
    <property type="entry name" value="Opine_DH"/>
</dbReference>
<gene>
    <name evidence="3" type="ORF">HMPREF0357_11584</name>
</gene>
<sequence>MNMKNIAIIGGGNGAHAAAADLTLKGFSVNLIEDARFKHHMQTVFDTFQIHVTGVVDGIANLKSVTTDLQKGIEDAEIIIVAVPAFAHKDYAYRLAPCLKEGQTVFIVPGTFGSLIFKKAMEDVGNQANVAFAEAHTLPYATRIIKPGHVMIMSRFNPLKVGVLPAKETIRVCHLLSELYDGIQPVESVVACGLNSLNPVIHVPGCILNAGRIEKAQGEFYFYTEGFTSCVVRTTEILDQERIRLLEAFGYNSETVNKGVGGPDASDDLHKVISENPSFASIKGPADVKGRYYSEDIPFGLATWAKFASHLNIEAPVMDSLVTLGSSILEKDCWSMGPSMEDLGLKDLNIQQIKAFIE</sequence>
<evidence type="ECO:0000313" key="4">
    <source>
        <dbReference type="Proteomes" id="UP000003028"/>
    </source>
</evidence>
<evidence type="ECO:0000313" key="3">
    <source>
        <dbReference type="EMBL" id="EFY08431.1"/>
    </source>
</evidence>
<dbReference type="PANTHER" id="PTHR38015">
    <property type="entry name" value="BLR6086 PROTEIN"/>
    <property type="match status" value="1"/>
</dbReference>
<keyword evidence="4" id="KW-1185">Reference proteome</keyword>
<reference evidence="3" key="1">
    <citation type="submission" date="2011-01" db="EMBL/GenBank/DDBJ databases">
        <authorList>
            <person name="Muzny D."/>
            <person name="Qin X."/>
            <person name="Buhay C."/>
            <person name="Dugan-Rocha S."/>
            <person name="Ding Y."/>
            <person name="Chen G."/>
            <person name="Hawes A."/>
            <person name="Holder M."/>
            <person name="Jhangiani S."/>
            <person name="Johnson A."/>
            <person name="Khan Z."/>
            <person name="Li Z."/>
            <person name="Liu W."/>
            <person name="Liu X."/>
            <person name="Perez L."/>
            <person name="Shen H."/>
            <person name="Wang Q."/>
            <person name="Watt J."/>
            <person name="Xi L."/>
            <person name="Xin Y."/>
            <person name="Zhou J."/>
            <person name="Deng J."/>
            <person name="Jiang H."/>
            <person name="Liu Y."/>
            <person name="Qu J."/>
            <person name="Song X.-Z."/>
            <person name="Zhang L."/>
            <person name="Villasana D."/>
            <person name="Johnson A."/>
            <person name="Liu J."/>
            <person name="Liyanage D."/>
            <person name="Lorensuhewa L."/>
            <person name="Robinson T."/>
            <person name="Song A."/>
            <person name="Song B.-B."/>
            <person name="Dinh H."/>
            <person name="Thornton R."/>
            <person name="Coyle M."/>
            <person name="Francisco L."/>
            <person name="Jackson L."/>
            <person name="Javaid M."/>
            <person name="Korchina V."/>
            <person name="Kovar C."/>
            <person name="Mata R."/>
            <person name="Mathew T."/>
            <person name="Ngo R."/>
            <person name="Nguyen L."/>
            <person name="Nguyen N."/>
            <person name="Okwuonu G."/>
            <person name="Ongeri F."/>
            <person name="Pham C."/>
            <person name="Simmons D."/>
            <person name="Wilczek-Boney K."/>
            <person name="Hale W."/>
            <person name="Jakkamsetti A."/>
            <person name="Pham P."/>
            <person name="Ruth R."/>
            <person name="San Lucas F."/>
            <person name="Warren J."/>
            <person name="Zhang J."/>
            <person name="Zhao Z."/>
            <person name="Zhou C."/>
            <person name="Zhu D."/>
            <person name="Lee S."/>
            <person name="Bess C."/>
            <person name="Blankenburg K."/>
            <person name="Forbes L."/>
            <person name="Fu Q."/>
            <person name="Gubbala S."/>
            <person name="Hirani K."/>
            <person name="Jayaseelan J.C."/>
            <person name="Lara F."/>
            <person name="Munidasa M."/>
            <person name="Palculict T."/>
            <person name="Patil S."/>
            <person name="Pu L.-L."/>
            <person name="Saada N."/>
            <person name="Tang L."/>
            <person name="Weissenberger G."/>
            <person name="Zhu Y."/>
            <person name="Hemphill L."/>
            <person name="Shang Y."/>
            <person name="Youmans B."/>
            <person name="Ayvaz T."/>
            <person name="Ross M."/>
            <person name="Santibanez J."/>
            <person name="Aqrawi P."/>
            <person name="Gross S."/>
            <person name="Joshi V."/>
            <person name="Fowler G."/>
            <person name="Nazareth L."/>
            <person name="Reid J."/>
            <person name="Worley K."/>
            <person name="Petrosino J."/>
            <person name="Highlander S."/>
            <person name="Gibbs R."/>
        </authorList>
    </citation>
    <scope>NUCLEOTIDE SEQUENCE [LARGE SCALE GENOMIC DNA]</scope>
    <source>
        <strain evidence="3">ATCC 19414</strain>
    </source>
</reference>
<dbReference type="Gene3D" id="3.40.50.720">
    <property type="entry name" value="NAD(P)-binding Rossmann-like Domain"/>
    <property type="match status" value="1"/>
</dbReference>
<feature type="domain" description="Pyrroline-5-carboxylate reductase catalytic N-terminal" evidence="2">
    <location>
        <begin position="6"/>
        <end position="102"/>
    </location>
</feature>